<accession>A0ACB9R3M4</accession>
<organism evidence="1 2">
    <name type="scientific">Melastoma candidum</name>
    <dbReference type="NCBI Taxonomy" id="119954"/>
    <lineage>
        <taxon>Eukaryota</taxon>
        <taxon>Viridiplantae</taxon>
        <taxon>Streptophyta</taxon>
        <taxon>Embryophyta</taxon>
        <taxon>Tracheophyta</taxon>
        <taxon>Spermatophyta</taxon>
        <taxon>Magnoliopsida</taxon>
        <taxon>eudicotyledons</taxon>
        <taxon>Gunneridae</taxon>
        <taxon>Pentapetalae</taxon>
        <taxon>rosids</taxon>
        <taxon>malvids</taxon>
        <taxon>Myrtales</taxon>
        <taxon>Melastomataceae</taxon>
        <taxon>Melastomatoideae</taxon>
        <taxon>Melastomateae</taxon>
        <taxon>Melastoma</taxon>
    </lineage>
</organism>
<evidence type="ECO:0000313" key="2">
    <source>
        <dbReference type="Proteomes" id="UP001057402"/>
    </source>
</evidence>
<protein>
    <submittedName>
        <fullName evidence="1">Uncharacterized protein</fullName>
    </submittedName>
</protein>
<name>A0ACB9R3M4_9MYRT</name>
<gene>
    <name evidence="1" type="ORF">MLD38_010346</name>
</gene>
<reference evidence="2" key="1">
    <citation type="journal article" date="2023" name="Front. Plant Sci.">
        <title>Chromosomal-level genome assembly of Melastoma candidum provides insights into trichome evolution.</title>
        <authorList>
            <person name="Zhong Y."/>
            <person name="Wu W."/>
            <person name="Sun C."/>
            <person name="Zou P."/>
            <person name="Liu Y."/>
            <person name="Dai S."/>
            <person name="Zhou R."/>
        </authorList>
    </citation>
    <scope>NUCLEOTIDE SEQUENCE [LARGE SCALE GENOMIC DNA]</scope>
</reference>
<comment type="caution">
    <text evidence="1">The sequence shown here is derived from an EMBL/GenBank/DDBJ whole genome shotgun (WGS) entry which is preliminary data.</text>
</comment>
<sequence>MDESWRTRIGTSRARHDGTTTAASPLDPEDFSDVFGGPPRTVLLRKFSADRKSNPSSLSFHGLMPRPPGVSPTSRLSEVFYDEAPSFIGERMSRDRSGQASNGLSKSKSKSNSSSEELSPLRPSVGDDVGLSSFGPKLRPIDVSCRWNCSVTDFPSEHHKMKGVPVIPCGRPFMTEDRLMEDLYKHSNFESPPRGLSRQSLSPETFTAEPNSNRSSEMPAEDEEEVKAASRSSVISGDGKRVTGERDVLTMSDEDDEISSSYVIEITPGIRNDAGKTPRIDEVIAWDTERFLHDNAQSEGSESWGGARSWKEHIVPETKEKRKPSDLSGILCGKSKSLQNIEFEALDRNMKFWTSGTEKDIRQLLSTLHQIMWPNSGWEAVPLTNLRESSQLKKAYLKARQCLQPDWLQQRGATFPQKYIAHKALAIIQDSWTKYISEGDSREDQITIVDR</sequence>
<dbReference type="Proteomes" id="UP001057402">
    <property type="component" value="Chromosome 4"/>
</dbReference>
<dbReference type="EMBL" id="CM042883">
    <property type="protein sequence ID" value="KAI4372063.1"/>
    <property type="molecule type" value="Genomic_DNA"/>
</dbReference>
<proteinExistence type="predicted"/>
<keyword evidence="2" id="KW-1185">Reference proteome</keyword>
<evidence type="ECO:0000313" key="1">
    <source>
        <dbReference type="EMBL" id="KAI4372063.1"/>
    </source>
</evidence>